<dbReference type="Proteomes" id="UP000000770">
    <property type="component" value="Chromosome"/>
</dbReference>
<dbReference type="KEGG" id="sbn:Sbal195_2520"/>
<accession>A9L498</accession>
<dbReference type="AlphaFoldDB" id="A9L498"/>
<evidence type="ECO:0000313" key="1">
    <source>
        <dbReference type="EMBL" id="ABX49688.1"/>
    </source>
</evidence>
<evidence type="ECO:0000313" key="2">
    <source>
        <dbReference type="Proteomes" id="UP000000770"/>
    </source>
</evidence>
<dbReference type="HOGENOM" id="CLU_777397_0_0_6"/>
<reference evidence="1 2" key="1">
    <citation type="submission" date="2007-11" db="EMBL/GenBank/DDBJ databases">
        <title>Complete sequence of chromosome of Shewanella baltica OS195.</title>
        <authorList>
            <consortium name="US DOE Joint Genome Institute"/>
            <person name="Copeland A."/>
            <person name="Lucas S."/>
            <person name="Lapidus A."/>
            <person name="Barry K."/>
            <person name="Glavina del Rio T."/>
            <person name="Dalin E."/>
            <person name="Tice H."/>
            <person name="Pitluck S."/>
            <person name="Chain P."/>
            <person name="Malfatti S."/>
            <person name="Shin M."/>
            <person name="Vergez L."/>
            <person name="Schmutz J."/>
            <person name="Larimer F."/>
            <person name="Land M."/>
            <person name="Hauser L."/>
            <person name="Kyrpides N."/>
            <person name="Kim E."/>
            <person name="Brettar I."/>
            <person name="Rodrigues J."/>
            <person name="Konstantinidis K."/>
            <person name="Klappenbach J."/>
            <person name="Hofle M."/>
            <person name="Tiedje J."/>
            <person name="Richardson P."/>
        </authorList>
    </citation>
    <scope>NUCLEOTIDE SEQUENCE [LARGE SCALE GENOMIC DNA]</scope>
    <source>
        <strain evidence="1 2">OS195</strain>
    </source>
</reference>
<dbReference type="GeneID" id="11772626"/>
<dbReference type="EMBL" id="CP000891">
    <property type="protein sequence ID" value="ABX49688.1"/>
    <property type="molecule type" value="Genomic_DNA"/>
</dbReference>
<dbReference type="RefSeq" id="WP_012197244.1">
    <property type="nucleotide sequence ID" value="NC_009997.1"/>
</dbReference>
<protein>
    <submittedName>
        <fullName evidence="1">Uncharacterized protein</fullName>
    </submittedName>
</protein>
<proteinExistence type="predicted"/>
<name>A9L498_SHEB9</name>
<sequence length="396" mass="44815">MDMTNTDFNIIFKSEVVGVWVVKPDKSEKACLLAKLPSTATKRLRDGCKVELFICLSGKFAALSMMIHDSIDQPLLIPMAVRTTKELNGWLSLFDHNEISISIFDEFSALTMSGSAVLKIESNTALSENDLSAIKLPNSFDEMEETISSMCHAINPDYGTKLFREVKLTRSTLTLSLNPTLVISADESSVFNYDVNDQDEGATQEKNLYQQLQLHFEQEVYLSPQVEVGKKVRELIDVLVQTDNTALLFESKALCLNDSNEDSSYEKKVGKVNRHCMKALKQLEGAAKNYRKKHKLTNEFGNEIQRLSDKNIIGIIVISEFCPHKDWMKVHEELLKKSSINKMHIVVIDLVEFMKNIKISSHKKVPLSYLLMQRFKASIEHGTLNITSTDSSLPYH</sequence>
<gene>
    <name evidence="1" type="ordered locus">Sbal195_2520</name>
</gene>
<organism evidence="1 2">
    <name type="scientific">Shewanella baltica (strain OS195)</name>
    <dbReference type="NCBI Taxonomy" id="399599"/>
    <lineage>
        <taxon>Bacteria</taxon>
        <taxon>Pseudomonadati</taxon>
        <taxon>Pseudomonadota</taxon>
        <taxon>Gammaproteobacteria</taxon>
        <taxon>Alteromonadales</taxon>
        <taxon>Shewanellaceae</taxon>
        <taxon>Shewanella</taxon>
    </lineage>
</organism>